<dbReference type="InterPro" id="IPR011057">
    <property type="entry name" value="Mss4-like_sf"/>
</dbReference>
<dbReference type="GO" id="GO:0046872">
    <property type="term" value="F:metal ion binding"/>
    <property type="evidence" value="ECO:0007669"/>
    <property type="project" value="UniProtKB-KW"/>
</dbReference>
<evidence type="ECO:0000313" key="7">
    <source>
        <dbReference type="EMBL" id="WPA99076.1"/>
    </source>
</evidence>
<evidence type="ECO:0000259" key="5">
    <source>
        <dbReference type="PROSITE" id="PS51891"/>
    </source>
</evidence>
<evidence type="ECO:0000256" key="1">
    <source>
        <dbReference type="ARBA" id="ARBA00005495"/>
    </source>
</evidence>
<dbReference type="PANTHER" id="PTHR28620:SF1">
    <property type="entry name" value="CENP-V_GFA DOMAIN-CONTAINING PROTEIN"/>
    <property type="match status" value="1"/>
</dbReference>
<dbReference type="PROSITE" id="PS51891">
    <property type="entry name" value="CENP_V_GFA"/>
    <property type="match status" value="1"/>
</dbReference>
<reference evidence="7 9" key="2">
    <citation type="submission" date="2023-09" db="EMBL/GenBank/DDBJ databases">
        <title>Complete-Gapless Cercospora beticola genome.</title>
        <authorList>
            <person name="Wyatt N.A."/>
            <person name="Spanner R.E."/>
            <person name="Bolton M.D."/>
        </authorList>
    </citation>
    <scope>NUCLEOTIDE SEQUENCE [LARGE SCALE GENOMIC DNA]</scope>
    <source>
        <strain evidence="7">Cb09-40</strain>
    </source>
</reference>
<evidence type="ECO:0000313" key="6">
    <source>
        <dbReference type="EMBL" id="PIA97154.1"/>
    </source>
</evidence>
<proteinExistence type="inferred from homology"/>
<organism evidence="6 8">
    <name type="scientific">Cercospora beticola</name>
    <name type="common">Sugarbeet leaf spot fungus</name>
    <dbReference type="NCBI Taxonomy" id="122368"/>
    <lineage>
        <taxon>Eukaryota</taxon>
        <taxon>Fungi</taxon>
        <taxon>Dikarya</taxon>
        <taxon>Ascomycota</taxon>
        <taxon>Pezizomycotina</taxon>
        <taxon>Dothideomycetes</taxon>
        <taxon>Dothideomycetidae</taxon>
        <taxon>Mycosphaerellales</taxon>
        <taxon>Mycosphaerellaceae</taxon>
        <taxon>Cercospora</taxon>
    </lineage>
</organism>
<feature type="domain" description="CENP-V/GFA" evidence="5">
    <location>
        <begin position="38"/>
        <end position="161"/>
    </location>
</feature>
<dbReference type="EMBL" id="LKMD01000102">
    <property type="protein sequence ID" value="PIA97154.1"/>
    <property type="molecule type" value="Genomic_DNA"/>
</dbReference>
<dbReference type="AlphaFoldDB" id="A0A2G5HX62"/>
<gene>
    <name evidence="6" type="ORF">CB0940_06440</name>
    <name evidence="7" type="ORF">RHO25_003691</name>
</gene>
<dbReference type="EMBL" id="CP134185">
    <property type="protein sequence ID" value="WPA99076.1"/>
    <property type="molecule type" value="Genomic_DNA"/>
</dbReference>
<protein>
    <recommendedName>
        <fullName evidence="5">CENP-V/GFA domain-containing protein</fullName>
    </recommendedName>
</protein>
<comment type="similarity">
    <text evidence="1">Belongs to the Gfa family.</text>
</comment>
<dbReference type="OrthoDB" id="2993351at2759"/>
<reference evidence="6 8" key="1">
    <citation type="submission" date="2015-10" db="EMBL/GenBank/DDBJ databases">
        <title>The cercosporin biosynthetic gene cluster was horizontally transferred to several fungal lineages and shown to be expanded in Cercospora beticola based on microsynteny with recipient genomes.</title>
        <authorList>
            <person name="De Jonge R."/>
            <person name="Ebert M.K."/>
            <person name="Suttle J.C."/>
            <person name="Jurick Ii W.M."/>
            <person name="Secor G.A."/>
            <person name="Thomma B.P."/>
            <person name="Van De Peer Y."/>
            <person name="Bolton M.D."/>
        </authorList>
    </citation>
    <scope>NUCLEOTIDE SEQUENCE [LARGE SCALE GENOMIC DNA]</scope>
    <source>
        <strain evidence="6 8">09-40</strain>
    </source>
</reference>
<accession>A0A2G5HX62</accession>
<keyword evidence="3" id="KW-0862">Zinc</keyword>
<sequence>MASDDDSGNKKRAAEGDTEQTSKQQKQDDGTPPEKKSIKGSCHCGFIKYTFDVTSLPLSANRCSCTFCQKLGLTGHGLKNLSKDFHLISPDSREDPALGSYAPNVKTGAKYFCRDCGTHVWQEGYYEWEGQRHDFFPVNVATVDQPQDGVDLSETKIRYEDGLHNNWAAGLREKPWPNGLP</sequence>
<name>A0A2G5HX62_CERBT</name>
<dbReference type="GO" id="GO:0016846">
    <property type="term" value="F:carbon-sulfur lyase activity"/>
    <property type="evidence" value="ECO:0007669"/>
    <property type="project" value="InterPro"/>
</dbReference>
<dbReference type="PANTHER" id="PTHR28620">
    <property type="entry name" value="CENTROMERE PROTEIN V"/>
    <property type="match status" value="1"/>
</dbReference>
<dbReference type="Gene3D" id="2.170.150.70">
    <property type="match status" value="1"/>
</dbReference>
<dbReference type="SUPFAM" id="SSF51316">
    <property type="entry name" value="Mss4-like"/>
    <property type="match status" value="1"/>
</dbReference>
<dbReference type="InterPro" id="IPR052355">
    <property type="entry name" value="CENP-V-like"/>
</dbReference>
<evidence type="ECO:0000256" key="3">
    <source>
        <dbReference type="ARBA" id="ARBA00022833"/>
    </source>
</evidence>
<feature type="region of interest" description="Disordered" evidence="4">
    <location>
        <begin position="1"/>
        <end position="38"/>
    </location>
</feature>
<evidence type="ECO:0000256" key="4">
    <source>
        <dbReference type="SAM" id="MobiDB-lite"/>
    </source>
</evidence>
<feature type="compositionally biased region" description="Basic and acidic residues" evidence="4">
    <location>
        <begin position="25"/>
        <end position="37"/>
    </location>
</feature>
<keyword evidence="9" id="KW-1185">Reference proteome</keyword>
<evidence type="ECO:0000313" key="9">
    <source>
        <dbReference type="Proteomes" id="UP001302367"/>
    </source>
</evidence>
<dbReference type="InterPro" id="IPR006913">
    <property type="entry name" value="CENP-V/GFA"/>
</dbReference>
<evidence type="ECO:0000313" key="8">
    <source>
        <dbReference type="Proteomes" id="UP000230605"/>
    </source>
</evidence>
<dbReference type="Proteomes" id="UP001302367">
    <property type="component" value="Chromosome 2"/>
</dbReference>
<dbReference type="Proteomes" id="UP000230605">
    <property type="component" value="Chromosome 2"/>
</dbReference>
<dbReference type="Pfam" id="PF04828">
    <property type="entry name" value="GFA"/>
    <property type="match status" value="1"/>
</dbReference>
<keyword evidence="2" id="KW-0479">Metal-binding</keyword>
<evidence type="ECO:0000256" key="2">
    <source>
        <dbReference type="ARBA" id="ARBA00022723"/>
    </source>
</evidence>